<evidence type="ECO:0000313" key="4">
    <source>
        <dbReference type="Proteomes" id="UP001634393"/>
    </source>
</evidence>
<feature type="transmembrane region" description="Helical" evidence="2">
    <location>
        <begin position="101"/>
        <end position="118"/>
    </location>
</feature>
<reference evidence="3 4" key="1">
    <citation type="submission" date="2024-12" db="EMBL/GenBank/DDBJ databases">
        <title>The unique morphological basis and parallel evolutionary history of personate flowers in Penstemon.</title>
        <authorList>
            <person name="Depatie T.H."/>
            <person name="Wessinger C.A."/>
        </authorList>
    </citation>
    <scope>NUCLEOTIDE SEQUENCE [LARGE SCALE GENOMIC DNA]</scope>
    <source>
        <strain evidence="3">WTNN_2</strain>
        <tissue evidence="3">Leaf</tissue>
    </source>
</reference>
<keyword evidence="2" id="KW-0812">Transmembrane</keyword>
<feature type="coiled-coil region" evidence="1">
    <location>
        <begin position="59"/>
        <end position="93"/>
    </location>
</feature>
<keyword evidence="4" id="KW-1185">Reference proteome</keyword>
<keyword evidence="2" id="KW-0472">Membrane</keyword>
<keyword evidence="1" id="KW-0175">Coiled coil</keyword>
<evidence type="ECO:0000313" key="3">
    <source>
        <dbReference type="EMBL" id="KAL3839065.1"/>
    </source>
</evidence>
<comment type="caution">
    <text evidence="3">The sequence shown here is derived from an EMBL/GenBank/DDBJ whole genome shotgun (WGS) entry which is preliminary data.</text>
</comment>
<organism evidence="3 4">
    <name type="scientific">Penstemon smallii</name>
    <dbReference type="NCBI Taxonomy" id="265156"/>
    <lineage>
        <taxon>Eukaryota</taxon>
        <taxon>Viridiplantae</taxon>
        <taxon>Streptophyta</taxon>
        <taxon>Embryophyta</taxon>
        <taxon>Tracheophyta</taxon>
        <taxon>Spermatophyta</taxon>
        <taxon>Magnoliopsida</taxon>
        <taxon>eudicotyledons</taxon>
        <taxon>Gunneridae</taxon>
        <taxon>Pentapetalae</taxon>
        <taxon>asterids</taxon>
        <taxon>lamiids</taxon>
        <taxon>Lamiales</taxon>
        <taxon>Plantaginaceae</taxon>
        <taxon>Cheloneae</taxon>
        <taxon>Penstemon</taxon>
    </lineage>
</organism>
<accession>A0ABD3TS09</accession>
<dbReference type="AlphaFoldDB" id="A0ABD3TS09"/>
<sequence>MESSSTSFGRTNNTGGGVEIQGRTCHCGSTGQRCDFFEWVDQFVCDRAVMIIPGLMVRLNQLEGQYRMVETEMNRLEEQNRHLLETFVQLESANNALRCKFKLVLICVLVCLLALFWFV</sequence>
<proteinExistence type="predicted"/>
<protein>
    <submittedName>
        <fullName evidence="3">Uncharacterized protein</fullName>
    </submittedName>
</protein>
<dbReference type="Proteomes" id="UP001634393">
    <property type="component" value="Unassembled WGS sequence"/>
</dbReference>
<evidence type="ECO:0000256" key="1">
    <source>
        <dbReference type="SAM" id="Coils"/>
    </source>
</evidence>
<dbReference type="EMBL" id="JBJXBP010000003">
    <property type="protein sequence ID" value="KAL3839065.1"/>
    <property type="molecule type" value="Genomic_DNA"/>
</dbReference>
<keyword evidence="2" id="KW-1133">Transmembrane helix</keyword>
<gene>
    <name evidence="3" type="ORF">ACJIZ3_023656</name>
</gene>
<name>A0ABD3TS09_9LAMI</name>
<evidence type="ECO:0000256" key="2">
    <source>
        <dbReference type="SAM" id="Phobius"/>
    </source>
</evidence>